<proteinExistence type="predicted"/>
<dbReference type="EMBL" id="SDEE01000105">
    <property type="protein sequence ID" value="RXW21489.1"/>
    <property type="molecule type" value="Genomic_DNA"/>
</dbReference>
<reference evidence="2 3" key="1">
    <citation type="submission" date="2019-01" db="EMBL/GenBank/DDBJ databases">
        <title>Draft genome sequence of Psathyrella aberdarensis IHI B618.</title>
        <authorList>
            <person name="Buettner E."/>
            <person name="Kellner H."/>
        </authorList>
    </citation>
    <scope>NUCLEOTIDE SEQUENCE [LARGE SCALE GENOMIC DNA]</scope>
    <source>
        <strain evidence="2 3">IHI B618</strain>
    </source>
</reference>
<keyword evidence="3" id="KW-1185">Reference proteome</keyword>
<keyword evidence="1" id="KW-0732">Signal</keyword>
<sequence length="145" mass="15484">MKFPQITIALLAAAATSSTFCLAAPVPNTQDAAQAVVVVNPHITAPQQNEFWAKGSKHVVRWDTDKIPQGEHGAALKGLVVLGYSTPDSDDEHLDLDHPLASGFSLRDGSVKVEIPSNVASRKDYFIVLFGDSGNVSPNFTIDEA</sequence>
<dbReference type="AlphaFoldDB" id="A0A4Q2DN53"/>
<evidence type="ECO:0000313" key="2">
    <source>
        <dbReference type="EMBL" id="RXW21489.1"/>
    </source>
</evidence>
<dbReference type="OrthoDB" id="3199367at2759"/>
<evidence type="ECO:0000313" key="3">
    <source>
        <dbReference type="Proteomes" id="UP000290288"/>
    </source>
</evidence>
<comment type="caution">
    <text evidence="2">The sequence shown here is derived from an EMBL/GenBank/DDBJ whole genome shotgun (WGS) entry which is preliminary data.</text>
</comment>
<protein>
    <submittedName>
        <fullName evidence="2">Uncharacterized protein</fullName>
    </submittedName>
</protein>
<name>A0A4Q2DN53_9AGAR</name>
<gene>
    <name evidence="2" type="ORF">EST38_g4347</name>
</gene>
<accession>A0A4Q2DN53</accession>
<dbReference type="Proteomes" id="UP000290288">
    <property type="component" value="Unassembled WGS sequence"/>
</dbReference>
<feature type="chain" id="PRO_5020548750" evidence="1">
    <location>
        <begin position="24"/>
        <end position="145"/>
    </location>
</feature>
<evidence type="ECO:0000256" key="1">
    <source>
        <dbReference type="SAM" id="SignalP"/>
    </source>
</evidence>
<organism evidence="2 3">
    <name type="scientific">Candolleomyces aberdarensis</name>
    <dbReference type="NCBI Taxonomy" id="2316362"/>
    <lineage>
        <taxon>Eukaryota</taxon>
        <taxon>Fungi</taxon>
        <taxon>Dikarya</taxon>
        <taxon>Basidiomycota</taxon>
        <taxon>Agaricomycotina</taxon>
        <taxon>Agaricomycetes</taxon>
        <taxon>Agaricomycetidae</taxon>
        <taxon>Agaricales</taxon>
        <taxon>Agaricineae</taxon>
        <taxon>Psathyrellaceae</taxon>
        <taxon>Candolleomyces</taxon>
    </lineage>
</organism>
<dbReference type="STRING" id="2316362.A0A4Q2DN53"/>
<feature type="signal peptide" evidence="1">
    <location>
        <begin position="1"/>
        <end position="23"/>
    </location>
</feature>